<dbReference type="Pfam" id="PF13812">
    <property type="entry name" value="PPR_3"/>
    <property type="match status" value="1"/>
</dbReference>
<dbReference type="InterPro" id="IPR011009">
    <property type="entry name" value="Kinase-like_dom_sf"/>
</dbReference>
<feature type="compositionally biased region" description="Low complexity" evidence="9">
    <location>
        <begin position="1066"/>
        <end position="1075"/>
    </location>
</feature>
<evidence type="ECO:0000256" key="4">
    <source>
        <dbReference type="ARBA" id="ARBA00022737"/>
    </source>
</evidence>
<comment type="similarity">
    <text evidence="1">Belongs to the PPR family. P subfamily.</text>
</comment>
<dbReference type="PROSITE" id="PS50011">
    <property type="entry name" value="PROTEIN_KINASE_DOM"/>
    <property type="match status" value="1"/>
</dbReference>
<dbReference type="PROSITE" id="PS51375">
    <property type="entry name" value="PPR"/>
    <property type="match status" value="2"/>
</dbReference>
<organism evidence="11 12">
    <name type="scientific">Aristolochia fimbriata</name>
    <name type="common">White veined hardy Dutchman's pipe vine</name>
    <dbReference type="NCBI Taxonomy" id="158543"/>
    <lineage>
        <taxon>Eukaryota</taxon>
        <taxon>Viridiplantae</taxon>
        <taxon>Streptophyta</taxon>
        <taxon>Embryophyta</taxon>
        <taxon>Tracheophyta</taxon>
        <taxon>Spermatophyta</taxon>
        <taxon>Magnoliopsida</taxon>
        <taxon>Magnoliidae</taxon>
        <taxon>Piperales</taxon>
        <taxon>Aristolochiaceae</taxon>
        <taxon>Aristolochia</taxon>
    </lineage>
</organism>
<gene>
    <name evidence="11" type="ORF">H6P81_006212</name>
</gene>
<evidence type="ECO:0000256" key="6">
    <source>
        <dbReference type="ARBA" id="ARBA00022777"/>
    </source>
</evidence>
<dbReference type="GO" id="GO:0004674">
    <property type="term" value="F:protein serine/threonine kinase activity"/>
    <property type="evidence" value="ECO:0007669"/>
    <property type="project" value="UniProtKB-KW"/>
</dbReference>
<dbReference type="GO" id="GO:0005524">
    <property type="term" value="F:ATP binding"/>
    <property type="evidence" value="ECO:0007669"/>
    <property type="project" value="UniProtKB-KW"/>
</dbReference>
<dbReference type="InterPro" id="IPR008271">
    <property type="entry name" value="Ser/Thr_kinase_AS"/>
</dbReference>
<feature type="domain" description="Protein kinase" evidence="10">
    <location>
        <begin position="706"/>
        <end position="1007"/>
    </location>
</feature>
<reference evidence="11 12" key="1">
    <citation type="submission" date="2021-07" db="EMBL/GenBank/DDBJ databases">
        <title>The Aristolochia fimbriata genome: insights into angiosperm evolution, floral development and chemical biosynthesis.</title>
        <authorList>
            <person name="Jiao Y."/>
        </authorList>
    </citation>
    <scope>NUCLEOTIDE SEQUENCE [LARGE SCALE GENOMIC DNA]</scope>
    <source>
        <strain evidence="11">IBCAS-2021</strain>
        <tissue evidence="11">Leaf</tissue>
    </source>
</reference>
<evidence type="ECO:0000256" key="7">
    <source>
        <dbReference type="ARBA" id="ARBA00022840"/>
    </source>
</evidence>
<dbReference type="Gene3D" id="3.30.200.20">
    <property type="entry name" value="Phosphorylase Kinase, domain 1"/>
    <property type="match status" value="1"/>
</dbReference>
<dbReference type="InterPro" id="IPR057440">
    <property type="entry name" value="At1g68980-like_TPR"/>
</dbReference>
<dbReference type="Pfam" id="PF25245">
    <property type="entry name" value="TPR_At1g68980"/>
    <property type="match status" value="1"/>
</dbReference>
<dbReference type="PROSITE" id="PS00108">
    <property type="entry name" value="PROTEIN_KINASE_ST"/>
    <property type="match status" value="1"/>
</dbReference>
<evidence type="ECO:0000256" key="1">
    <source>
        <dbReference type="ARBA" id="ARBA00007626"/>
    </source>
</evidence>
<keyword evidence="5" id="KW-0547">Nucleotide-binding</keyword>
<dbReference type="Proteomes" id="UP000825729">
    <property type="component" value="Unassembled WGS sequence"/>
</dbReference>
<feature type="repeat" description="PPR" evidence="8">
    <location>
        <begin position="625"/>
        <end position="659"/>
    </location>
</feature>
<evidence type="ECO:0000256" key="2">
    <source>
        <dbReference type="ARBA" id="ARBA00022527"/>
    </source>
</evidence>
<keyword evidence="4" id="KW-0677">Repeat</keyword>
<proteinExistence type="inferred from homology"/>
<dbReference type="Pfam" id="PF01535">
    <property type="entry name" value="PPR"/>
    <property type="match status" value="1"/>
</dbReference>
<evidence type="ECO:0000313" key="12">
    <source>
        <dbReference type="Proteomes" id="UP000825729"/>
    </source>
</evidence>
<keyword evidence="2" id="KW-0723">Serine/threonine-protein kinase</keyword>
<dbReference type="Gene3D" id="1.10.510.10">
    <property type="entry name" value="Transferase(Phosphotransferase) domain 1"/>
    <property type="match status" value="1"/>
</dbReference>
<dbReference type="FunFam" id="1.10.510.10:FF:000624">
    <property type="entry name" value="Mitogen-activated protein kinase"/>
    <property type="match status" value="1"/>
</dbReference>
<keyword evidence="12" id="KW-1185">Reference proteome</keyword>
<feature type="repeat" description="PPR" evidence="8">
    <location>
        <begin position="518"/>
        <end position="552"/>
    </location>
</feature>
<dbReference type="InterPro" id="IPR000719">
    <property type="entry name" value="Prot_kinase_dom"/>
</dbReference>
<dbReference type="PANTHER" id="PTHR46598:SF1">
    <property type="entry name" value="OS10G0422566 PROTEIN"/>
    <property type="match status" value="1"/>
</dbReference>
<evidence type="ECO:0000256" key="5">
    <source>
        <dbReference type="ARBA" id="ARBA00022741"/>
    </source>
</evidence>
<evidence type="ECO:0000256" key="9">
    <source>
        <dbReference type="SAM" id="MobiDB-lite"/>
    </source>
</evidence>
<sequence length="1075" mass="120977">MGFGPTLRCLGRRLPPISAATAVSLFKDGHCYITQGYGYRCWIPFNYLLLSNKLVASPSTMVSFNNKLSMLAGNILVQARDPSQLSSELLNAVDDKRFEDAWMLYEKYFQMEGLPRRSVLSKLIASLAETQKHFWLEKAYSIVETVINENKFDLLEKGTLIYLSYALARSELPVPASIILRKLVEKEEFVPVSAWSGIIAHMSQTPTGAILAADLVIEIGYLFKDYRVDPRKKCNQLLLSMKPNMTAMSIALTGCLLFGTTRKGEEVLELMPRLGVKPNLTLLIIMAHIYERNGRREEIKKLKRFIDETPNVEALQLQQYYNCLLSCHLKFADLGLASEMVLEMLRKAKEAQTSLAAVTNVLEAMESDKSSSLLRSSVQTPSLEIPGDLSTLNLCENPLPSYVEFSTDKRHLSLETEGNRILDGLLANLQTQVELVTTENGILRATERTYAKLVTAFLEANKIKDLAEFLIRTDKEDSPSSVENSAVVHVINACISLGLLDQAYDLLDELRFAGIKTGSSVYSSLLKAYCKENRSREVQSLLQDARKAGIQLDSTCYEALIESRVIDKDTYGALNLFKEMKEAKISKSGHLEFANLVKGCSENGEAGLMSKLLAEIKEGQTMDCGLHDWNNVIHFFCKKRLMHDAQKAFKKMTALGHRPNAQTFHSLVTGYAAVGGKYLEVAELWGEMKVLYSSGAVKFDQELLDSLLYCFVRGGFFLRANEVVSMMEKQKLFIDKYKYRILFLKYHKTLYKGKAPKFQTEAQLKRRDAALEFKKWIGLGVNNYTMPKSEKVIGIRHVIPPPNPEAFTDVCVAIELMDTDLYYQIIGSNQDLSEEHCQYFLYQILCGLKYIHSAKVLHRDLKPSNLLLKANCDLKICDFGLARPTLENEFLTEYVVTRWYRAPELLLNSTDYTVAIDVWSVGCIFMELMNRQPLFAGRDHVHRMKLLTELLGTPNEAELGFVKNEDVKRFYPHVHVAAIDLVERMLTFDPAKRITECCDCLCKTKLLQTAVVSGGVDWGTPHHSSFIFKDRLISTMKRGANWDDAYTSSSDSSSYDENGSGGAKGSNGKAVTGVS</sequence>
<name>A0AAV7EWV5_ARIFI</name>
<evidence type="ECO:0000313" key="11">
    <source>
        <dbReference type="EMBL" id="KAG9453308.1"/>
    </source>
</evidence>
<dbReference type="PANTHER" id="PTHR46598">
    <property type="entry name" value="BNAC05G43320D PROTEIN"/>
    <property type="match status" value="1"/>
</dbReference>
<dbReference type="SUPFAM" id="SSF56112">
    <property type="entry name" value="Protein kinase-like (PK-like)"/>
    <property type="match status" value="1"/>
</dbReference>
<feature type="compositionally biased region" description="Low complexity" evidence="9">
    <location>
        <begin position="1045"/>
        <end position="1058"/>
    </location>
</feature>
<dbReference type="EMBL" id="JAINDJ010000003">
    <property type="protein sequence ID" value="KAG9453308.1"/>
    <property type="molecule type" value="Genomic_DNA"/>
</dbReference>
<dbReference type="AlphaFoldDB" id="A0AAV7EWV5"/>
<dbReference type="Pfam" id="PF13041">
    <property type="entry name" value="PPR_2"/>
    <property type="match status" value="1"/>
</dbReference>
<dbReference type="SMART" id="SM00220">
    <property type="entry name" value="S_TKc"/>
    <property type="match status" value="1"/>
</dbReference>
<dbReference type="Gene3D" id="1.25.40.10">
    <property type="entry name" value="Tetratricopeptide repeat domain"/>
    <property type="match status" value="3"/>
</dbReference>
<keyword evidence="7" id="KW-0067">ATP-binding</keyword>
<evidence type="ECO:0000259" key="10">
    <source>
        <dbReference type="PROSITE" id="PS50011"/>
    </source>
</evidence>
<feature type="region of interest" description="Disordered" evidence="9">
    <location>
        <begin position="1045"/>
        <end position="1075"/>
    </location>
</feature>
<evidence type="ECO:0000256" key="3">
    <source>
        <dbReference type="ARBA" id="ARBA00022679"/>
    </source>
</evidence>
<dbReference type="InterPro" id="IPR011990">
    <property type="entry name" value="TPR-like_helical_dom_sf"/>
</dbReference>
<accession>A0AAV7EWV5</accession>
<evidence type="ECO:0000256" key="8">
    <source>
        <dbReference type="PROSITE-ProRule" id="PRU00708"/>
    </source>
</evidence>
<keyword evidence="3" id="KW-0808">Transferase</keyword>
<dbReference type="InterPro" id="IPR002885">
    <property type="entry name" value="PPR_rpt"/>
</dbReference>
<dbReference type="Pfam" id="PF00069">
    <property type="entry name" value="Pkinase"/>
    <property type="match status" value="1"/>
</dbReference>
<comment type="caution">
    <text evidence="11">The sequence shown here is derived from an EMBL/GenBank/DDBJ whole genome shotgun (WGS) entry which is preliminary data.</text>
</comment>
<protein>
    <recommendedName>
        <fullName evidence="10">Protein kinase domain-containing protein</fullName>
    </recommendedName>
</protein>
<keyword evidence="6" id="KW-0418">Kinase</keyword>